<evidence type="ECO:0000256" key="2">
    <source>
        <dbReference type="ARBA" id="ARBA00022629"/>
    </source>
</evidence>
<dbReference type="GO" id="GO:0005998">
    <property type="term" value="P:xylulose catabolic process"/>
    <property type="evidence" value="ECO:0007669"/>
    <property type="project" value="UniProtKB-UniRule"/>
</dbReference>
<dbReference type="PANTHER" id="PTHR43095">
    <property type="entry name" value="SUGAR KINASE"/>
    <property type="match status" value="1"/>
</dbReference>
<dbReference type="InterPro" id="IPR050406">
    <property type="entry name" value="FGGY_Carb_Kinase"/>
</dbReference>
<keyword evidence="6 8" id="KW-0067">ATP-binding</keyword>
<dbReference type="PIRSF" id="PIRSF000538">
    <property type="entry name" value="GlpK"/>
    <property type="match status" value="1"/>
</dbReference>
<dbReference type="InterPro" id="IPR043129">
    <property type="entry name" value="ATPase_NBD"/>
</dbReference>
<keyword evidence="7 8" id="KW-0119">Carbohydrate metabolism</keyword>
<evidence type="ECO:0000256" key="8">
    <source>
        <dbReference type="HAMAP-Rule" id="MF_02220"/>
    </source>
</evidence>
<keyword evidence="4 8" id="KW-0547">Nucleotide-binding</keyword>
<dbReference type="Pfam" id="PF00370">
    <property type="entry name" value="FGGY_N"/>
    <property type="match status" value="1"/>
</dbReference>
<dbReference type="STRING" id="642492.Clole_0025"/>
<evidence type="ECO:0000256" key="10">
    <source>
        <dbReference type="RuleBase" id="RU364073"/>
    </source>
</evidence>
<dbReference type="HOGENOM" id="CLU_009281_3_0_9"/>
<protein>
    <recommendedName>
        <fullName evidence="8 10">Xylulose kinase</fullName>
        <shortName evidence="8 10">Xylulokinase</shortName>
        <ecNumber evidence="8 10">2.7.1.17</ecNumber>
    </recommendedName>
</protein>
<accession>F2JSK7</accession>
<evidence type="ECO:0000256" key="1">
    <source>
        <dbReference type="ARBA" id="ARBA00009156"/>
    </source>
</evidence>
<evidence type="ECO:0000256" key="5">
    <source>
        <dbReference type="ARBA" id="ARBA00022777"/>
    </source>
</evidence>
<dbReference type="Proteomes" id="UP000008467">
    <property type="component" value="Chromosome"/>
</dbReference>
<evidence type="ECO:0000313" key="13">
    <source>
        <dbReference type="EMBL" id="ADZ81787.1"/>
    </source>
</evidence>
<dbReference type="InterPro" id="IPR006000">
    <property type="entry name" value="Xylulokinase"/>
</dbReference>
<evidence type="ECO:0000259" key="11">
    <source>
        <dbReference type="Pfam" id="PF00370"/>
    </source>
</evidence>
<dbReference type="AlphaFoldDB" id="F2JSK7"/>
<proteinExistence type="inferred from homology"/>
<sequence>MVYLIGIDIGTSGTKTVLFDETGKVISSSLQEYDIIQKKVGWAEQKPESWWEATKTSLVEVVKKSAINTSEIKGIGLSGQMHGLVLLDENGKVLRDAIIWCDNRTTEVAKEMEEQVGREKLVSITGNVAIPAFTLSKLLWVRKHEPEVYARINKVLLPKDYIRYQLTGEFMTEVSDASGMQMLDIHKREWSDELLEILDIDKVLLAPVVESHAITGYVSSKVAIETGLSETTAVVGGAGDQAAGAIGNGIVATGDVSATIGSSGVVFAYTDEVVTDPEGRIQTFCHAIPNTWHVMGVTQGAGLSLKWYRDTFCKEEKEIAIEKNCDVYEILTDQAREVSTGSEGLIYLPYLMGERTPHMDPYASGVFFGVRASQGKGHMVKAIMEGVGYSLLDCFELIKANNIPITSVKISGGGGKSDVWRQIHADLFDTEVKTINVSEGPALGVAILAGVGTGIYKDEKEACERIIGIKTTQAPISENVAYYKKFYPIYKILYTQLKDTFKEHHDKLSGLNN</sequence>
<feature type="site" description="Important for activity" evidence="8">
    <location>
        <position position="8"/>
    </location>
</feature>
<name>F2JSK7_CELLD</name>
<evidence type="ECO:0000259" key="12">
    <source>
        <dbReference type="Pfam" id="PF02782"/>
    </source>
</evidence>
<evidence type="ECO:0000256" key="9">
    <source>
        <dbReference type="RuleBase" id="RU003733"/>
    </source>
</evidence>
<dbReference type="GO" id="GO:0042732">
    <property type="term" value="P:D-xylose metabolic process"/>
    <property type="evidence" value="ECO:0007669"/>
    <property type="project" value="UniProtKB-KW"/>
</dbReference>
<keyword evidence="2 8" id="KW-0859">Xylose metabolism</keyword>
<dbReference type="CDD" id="cd07808">
    <property type="entry name" value="ASKHA_NBD_FGGY_EcXK-like"/>
    <property type="match status" value="1"/>
</dbReference>
<keyword evidence="14" id="KW-1185">Reference proteome</keyword>
<dbReference type="InterPro" id="IPR018484">
    <property type="entry name" value="FGGY_N"/>
</dbReference>
<organism evidence="13 14">
    <name type="scientific">Cellulosilyticum lentocellum (strain ATCC 49066 / DSM 5427 / NCIMB 11756 / RHM5)</name>
    <name type="common">Clostridium lentocellum</name>
    <dbReference type="NCBI Taxonomy" id="642492"/>
    <lineage>
        <taxon>Bacteria</taxon>
        <taxon>Bacillati</taxon>
        <taxon>Bacillota</taxon>
        <taxon>Clostridia</taxon>
        <taxon>Lachnospirales</taxon>
        <taxon>Cellulosilyticaceae</taxon>
        <taxon>Cellulosilyticum</taxon>
    </lineage>
</organism>
<dbReference type="KEGG" id="cle:Clole_0025"/>
<reference evidence="13 14" key="1">
    <citation type="journal article" date="2011" name="J. Bacteriol.">
        <title>Complete genome sequence of the cellulose-degrading bacterium Cellulosilyticum lentocellum.</title>
        <authorList>
            <consortium name="US DOE Joint Genome Institute"/>
            <person name="Miller D.A."/>
            <person name="Suen G."/>
            <person name="Bruce D."/>
            <person name="Copeland A."/>
            <person name="Cheng J.F."/>
            <person name="Detter C."/>
            <person name="Goodwin L.A."/>
            <person name="Han C.S."/>
            <person name="Hauser L.J."/>
            <person name="Land M.L."/>
            <person name="Lapidus A."/>
            <person name="Lucas S."/>
            <person name="Meincke L."/>
            <person name="Pitluck S."/>
            <person name="Tapia R."/>
            <person name="Teshima H."/>
            <person name="Woyke T."/>
            <person name="Fox B.G."/>
            <person name="Angert E.R."/>
            <person name="Currie C.R."/>
        </authorList>
    </citation>
    <scope>NUCLEOTIDE SEQUENCE [LARGE SCALE GENOMIC DNA]</scope>
    <source>
        <strain evidence="14">ATCC 49066 / DSM 5427 / NCIMB 11756 / RHM5</strain>
    </source>
</reference>
<evidence type="ECO:0000256" key="7">
    <source>
        <dbReference type="ARBA" id="ARBA00023277"/>
    </source>
</evidence>
<comment type="similarity">
    <text evidence="1 8 9">Belongs to the FGGY kinase family.</text>
</comment>
<dbReference type="eggNOG" id="COG1070">
    <property type="taxonomic scope" value="Bacteria"/>
</dbReference>
<keyword evidence="5 8" id="KW-0418">Kinase</keyword>
<dbReference type="Pfam" id="PF02782">
    <property type="entry name" value="FGGY_C"/>
    <property type="match status" value="1"/>
</dbReference>
<dbReference type="Gene3D" id="3.30.420.40">
    <property type="match status" value="2"/>
</dbReference>
<evidence type="ECO:0000256" key="4">
    <source>
        <dbReference type="ARBA" id="ARBA00022741"/>
    </source>
</evidence>
<dbReference type="SUPFAM" id="SSF53067">
    <property type="entry name" value="Actin-like ATPase domain"/>
    <property type="match status" value="2"/>
</dbReference>
<dbReference type="GO" id="GO:0005524">
    <property type="term" value="F:ATP binding"/>
    <property type="evidence" value="ECO:0007669"/>
    <property type="project" value="UniProtKB-UniRule"/>
</dbReference>
<dbReference type="InterPro" id="IPR018483">
    <property type="entry name" value="Carb_kinase_FGGY_CS"/>
</dbReference>
<dbReference type="PANTHER" id="PTHR43095:SF5">
    <property type="entry name" value="XYLULOSE KINASE"/>
    <property type="match status" value="1"/>
</dbReference>
<dbReference type="PROSITE" id="PS00445">
    <property type="entry name" value="FGGY_KINASES_2"/>
    <property type="match status" value="1"/>
</dbReference>
<evidence type="ECO:0000256" key="6">
    <source>
        <dbReference type="ARBA" id="ARBA00022840"/>
    </source>
</evidence>
<keyword evidence="3 8" id="KW-0808">Transferase</keyword>
<evidence type="ECO:0000256" key="3">
    <source>
        <dbReference type="ARBA" id="ARBA00022679"/>
    </source>
</evidence>
<feature type="domain" description="Carbohydrate kinase FGGY N-terminal" evidence="11">
    <location>
        <begin position="3"/>
        <end position="247"/>
    </location>
</feature>
<dbReference type="InterPro" id="IPR018485">
    <property type="entry name" value="FGGY_C"/>
</dbReference>
<feature type="domain" description="Carbohydrate kinase FGGY C-terminal" evidence="12">
    <location>
        <begin position="257"/>
        <end position="451"/>
    </location>
</feature>
<dbReference type="InterPro" id="IPR000577">
    <property type="entry name" value="Carb_kinase_FGGY"/>
</dbReference>
<dbReference type="NCBIfam" id="TIGR01312">
    <property type="entry name" value="XylB"/>
    <property type="match status" value="1"/>
</dbReference>
<dbReference type="EC" id="2.7.1.17" evidence="8 10"/>
<gene>
    <name evidence="8 10" type="primary">xylB</name>
    <name evidence="13" type="ordered locus">Clole_0025</name>
</gene>
<dbReference type="GO" id="GO:0004856">
    <property type="term" value="F:D-xylulokinase activity"/>
    <property type="evidence" value="ECO:0007669"/>
    <property type="project" value="UniProtKB-UniRule"/>
</dbReference>
<feature type="active site" description="Proton acceptor" evidence="8">
    <location>
        <position position="240"/>
    </location>
</feature>
<dbReference type="HAMAP" id="MF_02220">
    <property type="entry name" value="XylB"/>
    <property type="match status" value="1"/>
</dbReference>
<feature type="binding site" evidence="8">
    <location>
        <begin position="81"/>
        <end position="82"/>
    </location>
    <ligand>
        <name>substrate</name>
    </ligand>
</feature>
<dbReference type="RefSeq" id="WP_013655088.1">
    <property type="nucleotide sequence ID" value="NC_015275.1"/>
</dbReference>
<comment type="catalytic activity">
    <reaction evidence="8 10">
        <text>D-xylulose + ATP = D-xylulose 5-phosphate + ADP + H(+)</text>
        <dbReference type="Rhea" id="RHEA:10964"/>
        <dbReference type="ChEBI" id="CHEBI:15378"/>
        <dbReference type="ChEBI" id="CHEBI:17140"/>
        <dbReference type="ChEBI" id="CHEBI:30616"/>
        <dbReference type="ChEBI" id="CHEBI:57737"/>
        <dbReference type="ChEBI" id="CHEBI:456216"/>
        <dbReference type="EC" id="2.7.1.17"/>
    </reaction>
</comment>
<dbReference type="EMBL" id="CP002582">
    <property type="protein sequence ID" value="ADZ81787.1"/>
    <property type="molecule type" value="Genomic_DNA"/>
</dbReference>
<comment type="function">
    <text evidence="8">Catalyzes the phosphorylation of D-xylulose to D-xylulose 5-phosphate.</text>
</comment>
<evidence type="ECO:0000313" key="14">
    <source>
        <dbReference type="Proteomes" id="UP000008467"/>
    </source>
</evidence>